<feature type="compositionally biased region" description="Low complexity" evidence="2">
    <location>
        <begin position="285"/>
        <end position="319"/>
    </location>
</feature>
<dbReference type="InterPro" id="IPR028934">
    <property type="entry name" value="Vps26-related"/>
</dbReference>
<evidence type="ECO:0000256" key="2">
    <source>
        <dbReference type="SAM" id="MobiDB-lite"/>
    </source>
</evidence>
<dbReference type="Gene3D" id="2.60.40.640">
    <property type="match status" value="1"/>
</dbReference>
<feature type="compositionally biased region" description="Low complexity" evidence="2">
    <location>
        <begin position="361"/>
        <end position="385"/>
    </location>
</feature>
<feature type="region of interest" description="Disordered" evidence="2">
    <location>
        <begin position="117"/>
        <end position="395"/>
    </location>
</feature>
<dbReference type="GO" id="GO:0006886">
    <property type="term" value="P:intracellular protein transport"/>
    <property type="evidence" value="ECO:0007669"/>
    <property type="project" value="InterPro"/>
</dbReference>
<dbReference type="InterPro" id="IPR014752">
    <property type="entry name" value="Arrestin-like_C"/>
</dbReference>
<evidence type="ECO:0000256" key="1">
    <source>
        <dbReference type="ARBA" id="ARBA00009100"/>
    </source>
</evidence>
<dbReference type="PANTHER" id="PTHR12233">
    <property type="entry name" value="VACUOLAR PROTEIN SORTING 26 RELATED"/>
    <property type="match status" value="1"/>
</dbReference>
<accession>T1DFU2</accession>
<dbReference type="Pfam" id="PF03643">
    <property type="entry name" value="Vps26"/>
    <property type="match status" value="1"/>
</dbReference>
<comment type="similarity">
    <text evidence="1">Belongs to the VPS26 family.</text>
</comment>
<protein>
    <submittedName>
        <fullName evidence="3">Putative vacuolar protein</fullName>
    </submittedName>
</protein>
<name>T1DFU2_ANOAQ</name>
<evidence type="ECO:0000313" key="3">
    <source>
        <dbReference type="EMBL" id="JAA98559.1"/>
    </source>
</evidence>
<sequence>MYTENEIIAKYEIMDGSPVKGESIPIRVFLAGYDLTVTMREINKKFSVRYFLNLVLIDTEDRRYFKQQEITLWRKAEKTRKSLTPSQAAAIAAAQGPMAGGGGQLAITASSTNPHIPHHLVGQGVSSLGSKDLSGTVPAASSGFGGEGSGDGETKRSDDSNPIMGLFTEDNSQADLRPKPTPRQQLGGSDEMLDATDSEQDSLRAAAISSTNNSSSLKPGELPLHVDPDEEDDTLPPSRAPATTSSQQQQQQQQHREAGDGAASISQTTDEETSSLFDANDLSFNAAQTTTASSTTNAPAMPSAVAGSGVTSSPTVSSSIKPNEEEELSHSVSAPVPEEDAIVARSRADADTNEGDKTVEASAAGAITSTTSASPRPTRSSPAAANKPAPTPLAE</sequence>
<organism evidence="3">
    <name type="scientific">Anopheles aquasalis</name>
    <name type="common">Malaria mosquito</name>
    <dbReference type="NCBI Taxonomy" id="42839"/>
    <lineage>
        <taxon>Eukaryota</taxon>
        <taxon>Metazoa</taxon>
        <taxon>Ecdysozoa</taxon>
        <taxon>Arthropoda</taxon>
        <taxon>Hexapoda</taxon>
        <taxon>Insecta</taxon>
        <taxon>Pterygota</taxon>
        <taxon>Neoptera</taxon>
        <taxon>Endopterygota</taxon>
        <taxon>Diptera</taxon>
        <taxon>Nematocera</taxon>
        <taxon>Culicoidea</taxon>
        <taxon>Culicidae</taxon>
        <taxon>Anophelinae</taxon>
        <taxon>Anopheles</taxon>
    </lineage>
</organism>
<dbReference type="VEuPathDB" id="VectorBase:AAQUA_002464"/>
<reference evidence="3" key="1">
    <citation type="submission" date="2013-07" db="EMBL/GenBank/DDBJ databases">
        <title>Transcriptome sequencing and developmental regulation of gene expression in Anopheles aquasalis.</title>
        <authorList>
            <consortium name="Brazilian Malaria Network (MCT/CNPq/MS/SCTIE/DECIT/PRONEX 555648/2009-5) and Research Network on Bioactive Molecules from Arthropod Vectors (NAP-MOBIARVE"/>
            <consortium name="University of Sao Paulo)"/>
            <person name="Marinotti O."/>
            <person name="Ribeiro J.M.C."/>
            <person name="Costa-da-Silva A.L."/>
            <person name="Silva M.C.P."/>
            <person name="Lopes A.R."/>
            <person name="Barros M.S."/>
            <person name="Sa-Nunes A."/>
            <person name="Konjin B.B."/>
            <person name="Carvalho E."/>
            <person name="Suesdek L."/>
            <person name="Silva-Neto M.A.C."/>
            <person name="Capurro M.L."/>
        </authorList>
    </citation>
    <scope>NUCLEOTIDE SEQUENCE</scope>
    <source>
        <tissue evidence="3">Whole body</tissue>
    </source>
</reference>
<feature type="compositionally biased region" description="Basic and acidic residues" evidence="2">
    <location>
        <begin position="346"/>
        <end position="359"/>
    </location>
</feature>
<dbReference type="AlphaFoldDB" id="T1DFU2"/>
<proteinExistence type="evidence at transcript level"/>
<feature type="compositionally biased region" description="Acidic residues" evidence="2">
    <location>
        <begin position="191"/>
        <end position="200"/>
    </location>
</feature>
<dbReference type="EMBL" id="GAMD01003031">
    <property type="protein sequence ID" value="JAA98559.1"/>
    <property type="molecule type" value="mRNA"/>
</dbReference>